<dbReference type="Proteomes" id="UP000308000">
    <property type="component" value="Unassembled WGS sequence"/>
</dbReference>
<gene>
    <name evidence="6" type="ORF">FCS05_04800</name>
    <name evidence="5" type="ORF">HNQ10_001234</name>
</gene>
<dbReference type="NCBIfam" id="NF005214">
    <property type="entry name" value="PRK06701.1"/>
    <property type="match status" value="1"/>
</dbReference>
<sequence length="312" mass="33233">MSDPQKDQQQQNQGQPSGGAQPNTAPTENFPQKTSGEQQGQEPGHQSEMDQKPITIRDDYRGSGKLAGKVALISGGDSGIGRAVAVHFAREGADVAIIYLDEHEDAQKTVKLVEGEGRRAVAIAGDIGDPQFAQQAVGQVIGQLGKLDVLVNNAAEQHPQPSLTDITPEQLERTFRTNIFGMFYLTQAALPHLQRGATIVNTTSVTAYKGSPQLLDYSATKGAIVAFTRSLSQNLAEKDIRVNAVAPGPIWTPLIPSTMDPQKVASFGQDVPLKRPGQPADVAPSYVFLASEDSSYMTGQVLHPNGGEVVNG</sequence>
<feature type="compositionally biased region" description="Polar residues" evidence="3">
    <location>
        <begin position="23"/>
        <end position="41"/>
    </location>
</feature>
<evidence type="ECO:0000256" key="3">
    <source>
        <dbReference type="SAM" id="MobiDB-lite"/>
    </source>
</evidence>
<reference evidence="5 8" key="2">
    <citation type="submission" date="2020-08" db="EMBL/GenBank/DDBJ databases">
        <title>Genomic Encyclopedia of Type Strains, Phase IV (KMG-IV): sequencing the most valuable type-strain genomes for metagenomic binning, comparative biology and taxonomic classification.</title>
        <authorList>
            <person name="Goeker M."/>
        </authorList>
    </citation>
    <scope>NUCLEOTIDE SEQUENCE [LARGE SCALE GENOMIC DNA]</scope>
    <source>
        <strain evidence="5 8">DSM 105434</strain>
    </source>
</reference>
<dbReference type="InterPro" id="IPR057326">
    <property type="entry name" value="KR_dom"/>
</dbReference>
<dbReference type="Pfam" id="PF13561">
    <property type="entry name" value="adh_short_C2"/>
    <property type="match status" value="1"/>
</dbReference>
<dbReference type="GO" id="GO:0016614">
    <property type="term" value="F:oxidoreductase activity, acting on CH-OH group of donors"/>
    <property type="evidence" value="ECO:0007669"/>
    <property type="project" value="UniProtKB-ARBA"/>
</dbReference>
<dbReference type="Gene3D" id="3.40.50.720">
    <property type="entry name" value="NAD(P)-binding Rossmann-like Domain"/>
    <property type="match status" value="1"/>
</dbReference>
<reference evidence="6 7" key="1">
    <citation type="submission" date="2019-04" db="EMBL/GenBank/DDBJ databases">
        <title>Deinococcus metalilatus MA1002 mutant No.5.</title>
        <authorList>
            <person name="Park W."/>
            <person name="Park C."/>
        </authorList>
    </citation>
    <scope>NUCLEOTIDE SEQUENCE [LARGE SCALE GENOMIC DNA]</scope>
    <source>
        <strain evidence="6 7">MA1002-m5</strain>
    </source>
</reference>
<feature type="domain" description="Ketoreductase" evidence="4">
    <location>
        <begin position="69"/>
        <end position="254"/>
    </location>
</feature>
<dbReference type="PANTHER" id="PTHR48107:SF16">
    <property type="entry name" value="NADPH-DEPENDENT ALDEHYDE REDUCTASE 1, CHLOROPLASTIC"/>
    <property type="match status" value="1"/>
</dbReference>
<evidence type="ECO:0000313" key="5">
    <source>
        <dbReference type="EMBL" id="MBB5294420.1"/>
    </source>
</evidence>
<feature type="compositionally biased region" description="Low complexity" evidence="3">
    <location>
        <begin position="7"/>
        <end position="22"/>
    </location>
</feature>
<dbReference type="PRINTS" id="PR00080">
    <property type="entry name" value="SDRFAMILY"/>
</dbReference>
<dbReference type="InterPro" id="IPR020904">
    <property type="entry name" value="Sc_DH/Rdtase_CS"/>
</dbReference>
<dbReference type="PRINTS" id="PR00081">
    <property type="entry name" value="GDHRDH"/>
</dbReference>
<dbReference type="SUPFAM" id="SSF51735">
    <property type="entry name" value="NAD(P)-binding Rossmann-fold domains"/>
    <property type="match status" value="1"/>
</dbReference>
<dbReference type="FunFam" id="3.40.50.720:FF:000084">
    <property type="entry name" value="Short-chain dehydrogenase reductase"/>
    <property type="match status" value="1"/>
</dbReference>
<name>A0AAJ5F4F8_9DEIO</name>
<dbReference type="CDD" id="cd05355">
    <property type="entry name" value="SDR_c1"/>
    <property type="match status" value="1"/>
</dbReference>
<evidence type="ECO:0000256" key="2">
    <source>
        <dbReference type="ARBA" id="ARBA00023002"/>
    </source>
</evidence>
<dbReference type="PROSITE" id="PS00061">
    <property type="entry name" value="ADH_SHORT"/>
    <property type="match status" value="1"/>
</dbReference>
<accession>A0AAJ5F4F8</accession>
<dbReference type="InterPro" id="IPR002347">
    <property type="entry name" value="SDR_fam"/>
</dbReference>
<keyword evidence="2" id="KW-0560">Oxidoreductase</keyword>
<evidence type="ECO:0000313" key="7">
    <source>
        <dbReference type="Proteomes" id="UP000308000"/>
    </source>
</evidence>
<comment type="similarity">
    <text evidence="1">Belongs to the short-chain dehydrogenases/reductases (SDR) family.</text>
</comment>
<evidence type="ECO:0000313" key="8">
    <source>
        <dbReference type="Proteomes" id="UP000536909"/>
    </source>
</evidence>
<dbReference type="RefSeq" id="WP_129117664.1">
    <property type="nucleotide sequence ID" value="NZ_BSUI01000013.1"/>
</dbReference>
<keyword evidence="8" id="KW-1185">Reference proteome</keyword>
<dbReference type="InterPro" id="IPR036291">
    <property type="entry name" value="NAD(P)-bd_dom_sf"/>
</dbReference>
<dbReference type="AlphaFoldDB" id="A0AAJ5F4F8"/>
<organism evidence="6 7">
    <name type="scientific">Deinococcus metallilatus</name>
    <dbReference type="NCBI Taxonomy" id="1211322"/>
    <lineage>
        <taxon>Bacteria</taxon>
        <taxon>Thermotogati</taxon>
        <taxon>Deinococcota</taxon>
        <taxon>Deinococci</taxon>
        <taxon>Deinococcales</taxon>
        <taxon>Deinococcaceae</taxon>
        <taxon>Deinococcus</taxon>
    </lineage>
</organism>
<dbReference type="EMBL" id="VBRC01000003">
    <property type="protein sequence ID" value="TLK29862.1"/>
    <property type="molecule type" value="Genomic_DNA"/>
</dbReference>
<dbReference type="PANTHER" id="PTHR48107">
    <property type="entry name" value="NADPH-DEPENDENT ALDEHYDE REDUCTASE-LIKE PROTEIN, CHLOROPLASTIC-RELATED"/>
    <property type="match status" value="1"/>
</dbReference>
<dbReference type="Proteomes" id="UP000536909">
    <property type="component" value="Unassembled WGS sequence"/>
</dbReference>
<feature type="region of interest" description="Disordered" evidence="3">
    <location>
        <begin position="1"/>
        <end position="53"/>
    </location>
</feature>
<dbReference type="SMART" id="SM00822">
    <property type="entry name" value="PKS_KR"/>
    <property type="match status" value="1"/>
</dbReference>
<evidence type="ECO:0000313" key="6">
    <source>
        <dbReference type="EMBL" id="TLK29862.1"/>
    </source>
</evidence>
<evidence type="ECO:0000256" key="1">
    <source>
        <dbReference type="ARBA" id="ARBA00006484"/>
    </source>
</evidence>
<protein>
    <submittedName>
        <fullName evidence="5">NAD(P)-dependent dehydrogenase (Short-subunit alcohol dehydrogenase family)</fullName>
    </submittedName>
    <submittedName>
        <fullName evidence="6">SDR family oxidoreductase</fullName>
    </submittedName>
</protein>
<comment type="caution">
    <text evidence="6">The sequence shown here is derived from an EMBL/GenBank/DDBJ whole genome shotgun (WGS) entry which is preliminary data.</text>
</comment>
<proteinExistence type="inferred from homology"/>
<evidence type="ECO:0000259" key="4">
    <source>
        <dbReference type="SMART" id="SM00822"/>
    </source>
</evidence>
<dbReference type="EMBL" id="JACHFV010000004">
    <property type="protein sequence ID" value="MBB5294420.1"/>
    <property type="molecule type" value="Genomic_DNA"/>
</dbReference>